<comment type="similarity">
    <text evidence="1">Belongs to the glycosyltransferase 2 family.</text>
</comment>
<dbReference type="CDD" id="cd04186">
    <property type="entry name" value="GT_2_like_c"/>
    <property type="match status" value="1"/>
</dbReference>
<dbReference type="KEGG" id="apo:Arcpr_1203"/>
<dbReference type="RefSeq" id="WP_012940591.1">
    <property type="nucleotide sequence ID" value="NC_013741.1"/>
</dbReference>
<gene>
    <name evidence="5" type="ordered locus">Arcpr_1203</name>
</gene>
<dbReference type="STRING" id="572546.Arcpr_1203"/>
<keyword evidence="6" id="KW-1185">Reference proteome</keyword>
<dbReference type="HOGENOM" id="CLU_023845_4_1_2"/>
<dbReference type="InterPro" id="IPR001173">
    <property type="entry name" value="Glyco_trans_2-like"/>
</dbReference>
<feature type="domain" description="Glycosyltransferase 2-like" evidence="4">
    <location>
        <begin position="6"/>
        <end position="173"/>
    </location>
</feature>
<reference evidence="5 6" key="1">
    <citation type="journal article" date="2010" name="Stand. Genomic Sci.">
        <title>Complete genome sequence of Archaeoglobus profundus type strain (AV18).</title>
        <authorList>
            <person name="von Jan M."/>
            <person name="Lapidus A."/>
            <person name="Del Rio T.G."/>
            <person name="Copeland A."/>
            <person name="Tice H."/>
            <person name="Cheng J.F."/>
            <person name="Lucas S."/>
            <person name="Chen F."/>
            <person name="Nolan M."/>
            <person name="Goodwin L."/>
            <person name="Han C."/>
            <person name="Pitluck S."/>
            <person name="Liolios K."/>
            <person name="Ivanova N."/>
            <person name="Mavromatis K."/>
            <person name="Ovchinnikova G."/>
            <person name="Chertkov O."/>
            <person name="Pati A."/>
            <person name="Chen A."/>
            <person name="Palaniappan K."/>
            <person name="Land M."/>
            <person name="Hauser L."/>
            <person name="Chang Y.J."/>
            <person name="Jeffries C.D."/>
            <person name="Saunders E."/>
            <person name="Brettin T."/>
            <person name="Detter J.C."/>
            <person name="Chain P."/>
            <person name="Eichinger K."/>
            <person name="Huber H."/>
            <person name="Spring S."/>
            <person name="Rohde M."/>
            <person name="Goker M."/>
            <person name="Wirth R."/>
            <person name="Woyke T."/>
            <person name="Bristow J."/>
            <person name="Eisen J.A."/>
            <person name="Markowitz V."/>
            <person name="Hugenholtz P."/>
            <person name="Kyrpides N.C."/>
            <person name="Klenk H.P."/>
        </authorList>
    </citation>
    <scope>NUCLEOTIDE SEQUENCE [LARGE SCALE GENOMIC DNA]</scope>
    <source>
        <strain evidence="6">DSM 5631 / JCM 9629 / NBRC 100127 / Av18</strain>
    </source>
</reference>
<keyword evidence="2" id="KW-0328">Glycosyltransferase</keyword>
<dbReference type="InterPro" id="IPR029044">
    <property type="entry name" value="Nucleotide-diphossugar_trans"/>
</dbReference>
<protein>
    <submittedName>
        <fullName evidence="5">Glycosyl transferase family 2</fullName>
    </submittedName>
</protein>
<evidence type="ECO:0000256" key="3">
    <source>
        <dbReference type="ARBA" id="ARBA00022679"/>
    </source>
</evidence>
<accession>D2RDR1</accession>
<sequence>MKTVYAIVVNYENFEDTAECIESLLNQSYPCRILLVDNGSDVGIVEKLKIAFPQIEVLRLNENLGYAAGCNAGIRKVIDRSDYIFLVNNDVVLERDTLEKMIQEMERDDRIAACQPVVKYYGDDVVWSAGTQLFLGYPKLYLKNKRCEVGTLEPPFGLVGCAMLIRVSALKDVGLFDESLFMMHEETDWCIRAKKRGYKFLVCRSCAYHKVSKTIGLFSREYLYYIARNWLIVARKAGFRMFFYALITEPLRILYYFLKLKEKEKIRYYLEGLKDGILGVRGKYENDVRRR</sequence>
<dbReference type="GeneID" id="8739885"/>
<dbReference type="GO" id="GO:0016757">
    <property type="term" value="F:glycosyltransferase activity"/>
    <property type="evidence" value="ECO:0007669"/>
    <property type="project" value="UniProtKB-KW"/>
</dbReference>
<evidence type="ECO:0000256" key="2">
    <source>
        <dbReference type="ARBA" id="ARBA00022676"/>
    </source>
</evidence>
<name>D2RDR1_ARCPA</name>
<evidence type="ECO:0000313" key="6">
    <source>
        <dbReference type="Proteomes" id="UP000001901"/>
    </source>
</evidence>
<dbReference type="Pfam" id="PF00535">
    <property type="entry name" value="Glycos_transf_2"/>
    <property type="match status" value="1"/>
</dbReference>
<organism evidence="5 6">
    <name type="scientific">Archaeoglobus profundus (strain DSM 5631 / JCM 9629 / NBRC 100127 / Av18)</name>
    <dbReference type="NCBI Taxonomy" id="572546"/>
    <lineage>
        <taxon>Archaea</taxon>
        <taxon>Methanobacteriati</taxon>
        <taxon>Methanobacteriota</taxon>
        <taxon>Archaeoglobi</taxon>
        <taxon>Archaeoglobales</taxon>
        <taxon>Archaeoglobaceae</taxon>
        <taxon>Archaeoglobus</taxon>
    </lineage>
</organism>
<dbReference type="PaxDb" id="572546-Arcpr_1203"/>
<evidence type="ECO:0000256" key="1">
    <source>
        <dbReference type="ARBA" id="ARBA00006739"/>
    </source>
</evidence>
<dbReference type="SUPFAM" id="SSF53448">
    <property type="entry name" value="Nucleotide-diphospho-sugar transferases"/>
    <property type="match status" value="1"/>
</dbReference>
<dbReference type="AlphaFoldDB" id="D2RDR1"/>
<dbReference type="PANTHER" id="PTHR43179:SF12">
    <property type="entry name" value="GALACTOFURANOSYLTRANSFERASE GLFT2"/>
    <property type="match status" value="1"/>
</dbReference>
<dbReference type="PANTHER" id="PTHR43179">
    <property type="entry name" value="RHAMNOSYLTRANSFERASE WBBL"/>
    <property type="match status" value="1"/>
</dbReference>
<dbReference type="CAZy" id="GT2">
    <property type="family name" value="Glycosyltransferase Family 2"/>
</dbReference>
<evidence type="ECO:0000259" key="4">
    <source>
        <dbReference type="Pfam" id="PF00535"/>
    </source>
</evidence>
<dbReference type="Proteomes" id="UP000001901">
    <property type="component" value="Chromosome"/>
</dbReference>
<keyword evidence="3 5" id="KW-0808">Transferase</keyword>
<evidence type="ECO:0000313" key="5">
    <source>
        <dbReference type="EMBL" id="ADB58255.1"/>
    </source>
</evidence>
<dbReference type="OrthoDB" id="46222at2157"/>
<dbReference type="eggNOG" id="arCOG01383">
    <property type="taxonomic scope" value="Archaea"/>
</dbReference>
<dbReference type="Gene3D" id="3.90.550.10">
    <property type="entry name" value="Spore Coat Polysaccharide Biosynthesis Protein SpsA, Chain A"/>
    <property type="match status" value="1"/>
</dbReference>
<proteinExistence type="inferred from homology"/>
<dbReference type="EMBL" id="CP001857">
    <property type="protein sequence ID" value="ADB58255.1"/>
    <property type="molecule type" value="Genomic_DNA"/>
</dbReference>